<dbReference type="OrthoDB" id="5953220at2759"/>
<accession>A0A7D9DMV7</accession>
<sequence>MRNKFKWCISTCKKICLTIKSAVKCFVESKGYGNWFNVLYPLVKTMDSCKPENAIEPSAKVVPAKRPKTDVIPRSLQLLQNIIKNDSTKELLQILKDDMQHSREQEMKQFDLLCGLILEPMPAGAIHW</sequence>
<keyword evidence="2" id="KW-1185">Reference proteome</keyword>
<proteinExistence type="predicted"/>
<gene>
    <name evidence="1" type="ORF">PACLA_8A061504</name>
</gene>
<reference evidence="1" key="1">
    <citation type="submission" date="2020-04" db="EMBL/GenBank/DDBJ databases">
        <authorList>
            <person name="Alioto T."/>
            <person name="Alioto T."/>
            <person name="Gomez Garrido J."/>
        </authorList>
    </citation>
    <scope>NUCLEOTIDE SEQUENCE</scope>
    <source>
        <strain evidence="1">A484AB</strain>
    </source>
</reference>
<organism evidence="1 2">
    <name type="scientific">Paramuricea clavata</name>
    <name type="common">Red gorgonian</name>
    <name type="synonym">Violescent sea-whip</name>
    <dbReference type="NCBI Taxonomy" id="317549"/>
    <lineage>
        <taxon>Eukaryota</taxon>
        <taxon>Metazoa</taxon>
        <taxon>Cnidaria</taxon>
        <taxon>Anthozoa</taxon>
        <taxon>Octocorallia</taxon>
        <taxon>Malacalcyonacea</taxon>
        <taxon>Plexauridae</taxon>
        <taxon>Paramuricea</taxon>
    </lineage>
</organism>
<dbReference type="Proteomes" id="UP001152795">
    <property type="component" value="Unassembled WGS sequence"/>
</dbReference>
<dbReference type="EMBL" id="CACRXK020001337">
    <property type="protein sequence ID" value="CAB3988526.1"/>
    <property type="molecule type" value="Genomic_DNA"/>
</dbReference>
<evidence type="ECO:0000313" key="2">
    <source>
        <dbReference type="Proteomes" id="UP001152795"/>
    </source>
</evidence>
<protein>
    <submittedName>
        <fullName evidence="1">Uncharacterized protein</fullName>
    </submittedName>
</protein>
<evidence type="ECO:0000313" key="1">
    <source>
        <dbReference type="EMBL" id="CAB3988526.1"/>
    </source>
</evidence>
<dbReference type="AlphaFoldDB" id="A0A7D9DMV7"/>
<comment type="caution">
    <text evidence="1">The sequence shown here is derived from an EMBL/GenBank/DDBJ whole genome shotgun (WGS) entry which is preliminary data.</text>
</comment>
<name>A0A7D9DMV7_PARCT</name>